<name>A0A951PFL9_9CYAN</name>
<evidence type="ECO:0000256" key="2">
    <source>
        <dbReference type="SAM" id="Phobius"/>
    </source>
</evidence>
<keyword evidence="4" id="KW-0378">Hydrolase</keyword>
<dbReference type="InterPro" id="IPR052179">
    <property type="entry name" value="DD-CPase-like"/>
</dbReference>
<keyword evidence="2" id="KW-0472">Membrane</keyword>
<gene>
    <name evidence="4" type="ORF">KME25_00170</name>
</gene>
<protein>
    <submittedName>
        <fullName evidence="4">D-alanyl-D-alanine carboxypeptidase family protein</fullName>
    </submittedName>
</protein>
<dbReference type="PANTHER" id="PTHR34385:SF1">
    <property type="entry name" value="PEPTIDOGLYCAN L-ALANYL-D-GLUTAMATE ENDOPEPTIDASE CWLK"/>
    <property type="match status" value="1"/>
</dbReference>
<comment type="caution">
    <text evidence="4">The sequence shown here is derived from an EMBL/GenBank/DDBJ whole genome shotgun (WGS) entry which is preliminary data.</text>
</comment>
<keyword evidence="4" id="KW-0645">Protease</keyword>
<feature type="transmembrane region" description="Helical" evidence="2">
    <location>
        <begin position="12"/>
        <end position="36"/>
    </location>
</feature>
<evidence type="ECO:0000313" key="4">
    <source>
        <dbReference type="EMBL" id="MBW4542855.1"/>
    </source>
</evidence>
<sequence length="251" mass="27200">MRDTPDVKRRRLSPVLLIIGLVGGGAISLLLSLSLANSPKPKPIAQSSPQPTSTDTSVSPSPQDTEEDTILGHFAYEEAPASELRPILPGSQIKLRAAAAQQFQAMVAAAQASGVVLVPISGFRSASEQQHLFFDVKKQRGQVATKRAEVSAPPGYSEHHTGYAVDIGDAQTPATNLNPNFENTAAFKWLEQNAAYYSFELSFPRNNPQGVSYEPWHWRFVGDRNSLETFYKAKNLTSPAPTPTTDASPNP</sequence>
<dbReference type="GO" id="GO:0006508">
    <property type="term" value="P:proteolysis"/>
    <property type="evidence" value="ECO:0007669"/>
    <property type="project" value="InterPro"/>
</dbReference>
<dbReference type="SUPFAM" id="SSF55166">
    <property type="entry name" value="Hedgehog/DD-peptidase"/>
    <property type="match status" value="1"/>
</dbReference>
<dbReference type="Gene3D" id="3.30.1380.10">
    <property type="match status" value="1"/>
</dbReference>
<dbReference type="GO" id="GO:0004180">
    <property type="term" value="F:carboxypeptidase activity"/>
    <property type="evidence" value="ECO:0007669"/>
    <property type="project" value="UniProtKB-KW"/>
</dbReference>
<dbReference type="InterPro" id="IPR003709">
    <property type="entry name" value="VanY-like_core_dom"/>
</dbReference>
<dbReference type="InterPro" id="IPR058193">
    <property type="entry name" value="VanY/YodJ_core_dom"/>
</dbReference>
<reference evidence="4" key="1">
    <citation type="submission" date="2021-05" db="EMBL/GenBank/DDBJ databases">
        <authorList>
            <person name="Pietrasiak N."/>
            <person name="Ward R."/>
            <person name="Stajich J.E."/>
            <person name="Kurbessoian T."/>
        </authorList>
    </citation>
    <scope>NUCLEOTIDE SEQUENCE</scope>
    <source>
        <strain evidence="4">CPER-KK1</strain>
    </source>
</reference>
<keyword evidence="2" id="KW-1133">Transmembrane helix</keyword>
<evidence type="ECO:0000256" key="1">
    <source>
        <dbReference type="SAM" id="MobiDB-lite"/>
    </source>
</evidence>
<accession>A0A951PFL9</accession>
<evidence type="ECO:0000313" key="5">
    <source>
        <dbReference type="Proteomes" id="UP000753908"/>
    </source>
</evidence>
<evidence type="ECO:0000259" key="3">
    <source>
        <dbReference type="Pfam" id="PF02557"/>
    </source>
</evidence>
<proteinExistence type="predicted"/>
<organism evidence="4 5">
    <name type="scientific">Symplocastrum torsivum CPER-KK1</name>
    <dbReference type="NCBI Taxonomy" id="450513"/>
    <lineage>
        <taxon>Bacteria</taxon>
        <taxon>Bacillati</taxon>
        <taxon>Cyanobacteriota</taxon>
        <taxon>Cyanophyceae</taxon>
        <taxon>Oscillatoriophycideae</taxon>
        <taxon>Oscillatoriales</taxon>
        <taxon>Microcoleaceae</taxon>
        <taxon>Symplocastrum</taxon>
    </lineage>
</organism>
<dbReference type="Pfam" id="PF02557">
    <property type="entry name" value="VanY"/>
    <property type="match status" value="1"/>
</dbReference>
<dbReference type="CDD" id="cd14852">
    <property type="entry name" value="LD-carboxypeptidase"/>
    <property type="match status" value="1"/>
</dbReference>
<dbReference type="EMBL" id="JAHHIF010000001">
    <property type="protein sequence ID" value="MBW4542855.1"/>
    <property type="molecule type" value="Genomic_DNA"/>
</dbReference>
<feature type="compositionally biased region" description="Low complexity" evidence="1">
    <location>
        <begin position="46"/>
        <end position="63"/>
    </location>
</feature>
<dbReference type="InterPro" id="IPR009045">
    <property type="entry name" value="Zn_M74/Hedgehog-like"/>
</dbReference>
<feature type="region of interest" description="Disordered" evidence="1">
    <location>
        <begin position="40"/>
        <end position="66"/>
    </location>
</feature>
<reference evidence="4" key="2">
    <citation type="journal article" date="2022" name="Microbiol. Resour. Announc.">
        <title>Metagenome Sequencing to Explore Phylogenomics of Terrestrial Cyanobacteria.</title>
        <authorList>
            <person name="Ward R.D."/>
            <person name="Stajich J.E."/>
            <person name="Johansen J.R."/>
            <person name="Huntemann M."/>
            <person name="Clum A."/>
            <person name="Foster B."/>
            <person name="Foster B."/>
            <person name="Roux S."/>
            <person name="Palaniappan K."/>
            <person name="Varghese N."/>
            <person name="Mukherjee S."/>
            <person name="Reddy T.B.K."/>
            <person name="Daum C."/>
            <person name="Copeland A."/>
            <person name="Chen I.A."/>
            <person name="Ivanova N.N."/>
            <person name="Kyrpides N.C."/>
            <person name="Shapiro N."/>
            <person name="Eloe-Fadrosh E.A."/>
            <person name="Pietrasiak N."/>
        </authorList>
    </citation>
    <scope>NUCLEOTIDE SEQUENCE</scope>
    <source>
        <strain evidence="4">CPER-KK1</strain>
    </source>
</reference>
<keyword evidence="2" id="KW-0812">Transmembrane</keyword>
<dbReference type="Proteomes" id="UP000753908">
    <property type="component" value="Unassembled WGS sequence"/>
</dbReference>
<dbReference type="PANTHER" id="PTHR34385">
    <property type="entry name" value="D-ALANYL-D-ALANINE CARBOXYPEPTIDASE"/>
    <property type="match status" value="1"/>
</dbReference>
<feature type="domain" description="D-alanyl-D-alanine carboxypeptidase-like core" evidence="3">
    <location>
        <begin position="93"/>
        <end position="223"/>
    </location>
</feature>
<dbReference type="AlphaFoldDB" id="A0A951PFL9"/>
<keyword evidence="4" id="KW-0121">Carboxypeptidase</keyword>